<gene>
    <name evidence="5" type="ORF">S01H1_48409</name>
</gene>
<feature type="non-terminal residue" evidence="5">
    <location>
        <position position="155"/>
    </location>
</feature>
<evidence type="ECO:0000259" key="4">
    <source>
        <dbReference type="PROSITE" id="PS51194"/>
    </source>
</evidence>
<dbReference type="EMBL" id="BARS01031087">
    <property type="protein sequence ID" value="GAG27835.1"/>
    <property type="molecule type" value="Genomic_DNA"/>
</dbReference>
<dbReference type="AlphaFoldDB" id="X0WB01"/>
<dbReference type="GO" id="GO:0006310">
    <property type="term" value="P:DNA recombination"/>
    <property type="evidence" value="ECO:0007669"/>
    <property type="project" value="TreeGrafter"/>
</dbReference>
<dbReference type="GO" id="GO:0043138">
    <property type="term" value="F:3'-5' DNA helicase activity"/>
    <property type="evidence" value="ECO:0007669"/>
    <property type="project" value="TreeGrafter"/>
</dbReference>
<evidence type="ECO:0000256" key="2">
    <source>
        <dbReference type="ARBA" id="ARBA00022840"/>
    </source>
</evidence>
<accession>X0WB01</accession>
<sequence>MESELQKLFPQARTIRWDHETTRKKGAHQIILSHFAAHRADVLVGTQMLAKGLDLPFVTLVGVVLADVGLSLPDYRANERTFQVLTQVAGRAGRSPLGGEVVLQTFQPDHYVIQAASGHAYKAFFQQELKYRQKLAYPPYTRLVRLEYRNTDRTR</sequence>
<keyword evidence="2" id="KW-0067">ATP-binding</keyword>
<dbReference type="PROSITE" id="PS51194">
    <property type="entry name" value="HELICASE_CTER"/>
    <property type="match status" value="1"/>
</dbReference>
<reference evidence="5" key="1">
    <citation type="journal article" date="2014" name="Front. Microbiol.">
        <title>High frequency of phylogenetically diverse reductive dehalogenase-homologous genes in deep subseafloor sedimentary metagenomes.</title>
        <authorList>
            <person name="Kawai M."/>
            <person name="Futagami T."/>
            <person name="Toyoda A."/>
            <person name="Takaki Y."/>
            <person name="Nishi S."/>
            <person name="Hori S."/>
            <person name="Arai W."/>
            <person name="Tsubouchi T."/>
            <person name="Morono Y."/>
            <person name="Uchiyama I."/>
            <person name="Ito T."/>
            <person name="Fujiyama A."/>
            <person name="Inagaki F."/>
            <person name="Takami H."/>
        </authorList>
    </citation>
    <scope>NUCLEOTIDE SEQUENCE</scope>
    <source>
        <strain evidence="5">Expedition CK06-06</strain>
    </source>
</reference>
<keyword evidence="1" id="KW-0547">Nucleotide-binding</keyword>
<dbReference type="GO" id="GO:0006270">
    <property type="term" value="P:DNA replication initiation"/>
    <property type="evidence" value="ECO:0007669"/>
    <property type="project" value="TreeGrafter"/>
</dbReference>
<dbReference type="Gene3D" id="3.40.50.300">
    <property type="entry name" value="P-loop containing nucleotide triphosphate hydrolases"/>
    <property type="match status" value="1"/>
</dbReference>
<keyword evidence="3" id="KW-0238">DNA-binding</keyword>
<feature type="domain" description="Helicase C-terminal" evidence="4">
    <location>
        <begin position="1"/>
        <end position="132"/>
    </location>
</feature>
<dbReference type="InterPro" id="IPR027417">
    <property type="entry name" value="P-loop_NTPase"/>
</dbReference>
<dbReference type="GO" id="GO:0003677">
    <property type="term" value="F:DNA binding"/>
    <property type="evidence" value="ECO:0007669"/>
    <property type="project" value="UniProtKB-KW"/>
</dbReference>
<dbReference type="Pfam" id="PF00271">
    <property type="entry name" value="Helicase_C"/>
    <property type="match status" value="1"/>
</dbReference>
<proteinExistence type="predicted"/>
<dbReference type="PANTHER" id="PTHR30580">
    <property type="entry name" value="PRIMOSOMAL PROTEIN N"/>
    <property type="match status" value="1"/>
</dbReference>
<dbReference type="GO" id="GO:0005524">
    <property type="term" value="F:ATP binding"/>
    <property type="evidence" value="ECO:0007669"/>
    <property type="project" value="UniProtKB-KW"/>
</dbReference>
<evidence type="ECO:0000256" key="3">
    <source>
        <dbReference type="ARBA" id="ARBA00023125"/>
    </source>
</evidence>
<dbReference type="InterPro" id="IPR001650">
    <property type="entry name" value="Helicase_C-like"/>
</dbReference>
<protein>
    <recommendedName>
        <fullName evidence="4">Helicase C-terminal domain-containing protein</fullName>
    </recommendedName>
</protein>
<dbReference type="SUPFAM" id="SSF52540">
    <property type="entry name" value="P-loop containing nucleoside triphosphate hydrolases"/>
    <property type="match status" value="1"/>
</dbReference>
<evidence type="ECO:0000313" key="5">
    <source>
        <dbReference type="EMBL" id="GAG27835.1"/>
    </source>
</evidence>
<organism evidence="5">
    <name type="scientific">marine sediment metagenome</name>
    <dbReference type="NCBI Taxonomy" id="412755"/>
    <lineage>
        <taxon>unclassified sequences</taxon>
        <taxon>metagenomes</taxon>
        <taxon>ecological metagenomes</taxon>
    </lineage>
</organism>
<name>X0WB01_9ZZZZ</name>
<dbReference type="PANTHER" id="PTHR30580:SF0">
    <property type="entry name" value="PRIMOSOMAL PROTEIN N"/>
    <property type="match status" value="1"/>
</dbReference>
<comment type="caution">
    <text evidence="5">The sequence shown here is derived from an EMBL/GenBank/DDBJ whole genome shotgun (WGS) entry which is preliminary data.</text>
</comment>
<evidence type="ECO:0000256" key="1">
    <source>
        <dbReference type="ARBA" id="ARBA00022741"/>
    </source>
</evidence>
<dbReference type="GO" id="GO:0006302">
    <property type="term" value="P:double-strand break repair"/>
    <property type="evidence" value="ECO:0007669"/>
    <property type="project" value="TreeGrafter"/>
</dbReference>